<reference evidence="1" key="1">
    <citation type="submission" date="2015-04" db="UniProtKB">
        <authorList>
            <consortium name="EnsemblPlants"/>
        </authorList>
    </citation>
    <scope>IDENTIFICATION</scope>
</reference>
<organism evidence="1">
    <name type="scientific">Oryza glumipatula</name>
    <dbReference type="NCBI Taxonomy" id="40148"/>
    <lineage>
        <taxon>Eukaryota</taxon>
        <taxon>Viridiplantae</taxon>
        <taxon>Streptophyta</taxon>
        <taxon>Embryophyta</taxon>
        <taxon>Tracheophyta</taxon>
        <taxon>Spermatophyta</taxon>
        <taxon>Magnoliopsida</taxon>
        <taxon>Liliopsida</taxon>
        <taxon>Poales</taxon>
        <taxon>Poaceae</taxon>
        <taxon>BOP clade</taxon>
        <taxon>Oryzoideae</taxon>
        <taxon>Oryzeae</taxon>
        <taxon>Oryzinae</taxon>
        <taxon>Oryza</taxon>
    </lineage>
</organism>
<dbReference type="AlphaFoldDB" id="A0A0E0BAQ7"/>
<protein>
    <submittedName>
        <fullName evidence="1">Uncharacterized protein</fullName>
    </submittedName>
</protein>
<sequence length="129" mass="13620">MRLYAKLVANYPRSGVARGCQANPGTPGGFATGSADGEVAGTSHFDRKLQCDEGKGPPLYWNGAGELIKYSGICAGKIDPVTAWAARDYLVNSMEGHGDLLEQHGTIEEAANMKYNKCENAVGMVGPIS</sequence>
<proteinExistence type="predicted"/>
<evidence type="ECO:0000313" key="1">
    <source>
        <dbReference type="EnsemblPlants" id="OGLUM10G10390.1"/>
    </source>
</evidence>
<dbReference type="Gramene" id="OGLUM10G10390.1">
    <property type="protein sequence ID" value="OGLUM10G10390.1"/>
    <property type="gene ID" value="OGLUM10G10390"/>
</dbReference>
<dbReference type="EnsemblPlants" id="OGLUM10G10390.1">
    <property type="protein sequence ID" value="OGLUM10G10390.1"/>
    <property type="gene ID" value="OGLUM10G10390"/>
</dbReference>
<accession>A0A0E0BAQ7</accession>
<name>A0A0E0BAQ7_9ORYZ</name>
<reference evidence="1" key="2">
    <citation type="submission" date="2018-05" db="EMBL/GenBank/DDBJ databases">
        <title>OgluRS3 (Oryza glumaepatula Reference Sequence Version 3).</title>
        <authorList>
            <person name="Zhang J."/>
            <person name="Kudrna D."/>
            <person name="Lee S."/>
            <person name="Talag J."/>
            <person name="Welchert J."/>
            <person name="Wing R.A."/>
        </authorList>
    </citation>
    <scope>NUCLEOTIDE SEQUENCE [LARGE SCALE GENOMIC DNA]</scope>
</reference>
<evidence type="ECO:0000313" key="2">
    <source>
        <dbReference type="Proteomes" id="UP000026961"/>
    </source>
</evidence>
<dbReference type="HOGENOM" id="CLU_1952144_0_0_1"/>
<keyword evidence="2" id="KW-1185">Reference proteome</keyword>
<dbReference type="Proteomes" id="UP000026961">
    <property type="component" value="Chromosome 10"/>
</dbReference>